<accession>A0ABD2JCF2</accession>
<feature type="region of interest" description="Disordered" evidence="1">
    <location>
        <begin position="15"/>
        <end position="35"/>
    </location>
</feature>
<proteinExistence type="predicted"/>
<keyword evidence="3" id="KW-1185">Reference proteome</keyword>
<name>A0ABD2JCF2_9BILA</name>
<evidence type="ECO:0000313" key="3">
    <source>
        <dbReference type="Proteomes" id="UP001620626"/>
    </source>
</evidence>
<sequence length="89" mass="9896">MDFLQVALRHAHSATSLQTKHVPIHTHGPLQIPSATSPAFINQQQQKERAKNAKVDQCFSERLHLYIKLYGKPNLSEGRNATTGPIGLL</sequence>
<dbReference type="AlphaFoldDB" id="A0ABD2JCF2"/>
<dbReference type="Proteomes" id="UP001620626">
    <property type="component" value="Unassembled WGS sequence"/>
</dbReference>
<evidence type="ECO:0000256" key="1">
    <source>
        <dbReference type="SAM" id="MobiDB-lite"/>
    </source>
</evidence>
<evidence type="ECO:0000313" key="2">
    <source>
        <dbReference type="EMBL" id="KAL3088262.1"/>
    </source>
</evidence>
<gene>
    <name evidence="2" type="ORF">niasHT_023822</name>
</gene>
<reference evidence="2 3" key="1">
    <citation type="submission" date="2024-10" db="EMBL/GenBank/DDBJ databases">
        <authorList>
            <person name="Kim D."/>
        </authorList>
    </citation>
    <scope>NUCLEOTIDE SEQUENCE [LARGE SCALE GENOMIC DNA]</scope>
    <source>
        <strain evidence="2">BH-2024</strain>
    </source>
</reference>
<organism evidence="2 3">
    <name type="scientific">Heterodera trifolii</name>
    <dbReference type="NCBI Taxonomy" id="157864"/>
    <lineage>
        <taxon>Eukaryota</taxon>
        <taxon>Metazoa</taxon>
        <taxon>Ecdysozoa</taxon>
        <taxon>Nematoda</taxon>
        <taxon>Chromadorea</taxon>
        <taxon>Rhabditida</taxon>
        <taxon>Tylenchina</taxon>
        <taxon>Tylenchomorpha</taxon>
        <taxon>Tylenchoidea</taxon>
        <taxon>Heteroderidae</taxon>
        <taxon>Heteroderinae</taxon>
        <taxon>Heterodera</taxon>
    </lineage>
</organism>
<protein>
    <submittedName>
        <fullName evidence="2">Uncharacterized protein</fullName>
    </submittedName>
</protein>
<dbReference type="EMBL" id="JBICBT010001002">
    <property type="protein sequence ID" value="KAL3088262.1"/>
    <property type="molecule type" value="Genomic_DNA"/>
</dbReference>
<comment type="caution">
    <text evidence="2">The sequence shown here is derived from an EMBL/GenBank/DDBJ whole genome shotgun (WGS) entry which is preliminary data.</text>
</comment>